<feature type="binding site" evidence="9">
    <location>
        <position position="97"/>
    </location>
    <ligand>
        <name>Ni(2+)</name>
        <dbReference type="ChEBI" id="CHEBI:49786"/>
    </ligand>
</feature>
<protein>
    <recommendedName>
        <fullName evidence="9">Acireductone dioxygenase</fullName>
    </recommendedName>
    <alternativeName>
        <fullName evidence="9">1,2-dihydroxy-3-keto-5-methylthiopentene dioxygenase</fullName>
        <shortName evidence="9">DHK-MTPene dioxygenase</shortName>
    </alternativeName>
    <alternativeName>
        <fullName evidence="9">Acireductone dioxygenase (Fe(2+)-requiring)</fullName>
        <shortName evidence="9">ARD'</shortName>
        <shortName evidence="9">Fe-ARD</shortName>
        <ecNumber evidence="9">1.13.11.54</ecNumber>
    </alternativeName>
    <alternativeName>
        <fullName evidence="9">Acireductone dioxygenase (Ni(2+)-requiring)</fullName>
        <shortName evidence="9">ARD</shortName>
        <shortName evidence="9">Ni-ARD</shortName>
        <ecNumber evidence="9">1.13.11.53</ecNumber>
    </alternativeName>
</protein>
<feature type="binding site" evidence="9">
    <location>
        <position position="97"/>
    </location>
    <ligand>
        <name>Fe(2+)</name>
        <dbReference type="ChEBI" id="CHEBI:29033"/>
    </ligand>
</feature>
<proteinExistence type="inferred from homology"/>
<accession>A0ABZ2K0I0</accession>
<evidence type="ECO:0000256" key="7">
    <source>
        <dbReference type="ARBA" id="ARBA00023004"/>
    </source>
</evidence>
<feature type="binding site" evidence="9">
    <location>
        <position position="141"/>
    </location>
    <ligand>
        <name>Fe(2+)</name>
        <dbReference type="ChEBI" id="CHEBI:29033"/>
    </ligand>
</feature>
<feature type="site" description="May play a role in transmitting local conformational changes" evidence="9">
    <location>
        <position position="102"/>
    </location>
</feature>
<dbReference type="EC" id="1.13.11.53" evidence="9"/>
<evidence type="ECO:0000256" key="3">
    <source>
        <dbReference type="ARBA" id="ARBA00022605"/>
    </source>
</evidence>
<dbReference type="Proteomes" id="UP001379533">
    <property type="component" value="Chromosome"/>
</dbReference>
<keyword evidence="11" id="KW-1185">Reference proteome</keyword>
<evidence type="ECO:0000313" key="10">
    <source>
        <dbReference type="EMBL" id="WXA92248.1"/>
    </source>
</evidence>
<evidence type="ECO:0000256" key="6">
    <source>
        <dbReference type="ARBA" id="ARBA00023002"/>
    </source>
</evidence>
<dbReference type="CDD" id="cd02232">
    <property type="entry name" value="cupin_ARD"/>
    <property type="match status" value="1"/>
</dbReference>
<feature type="binding site" evidence="9">
    <location>
        <position position="99"/>
    </location>
    <ligand>
        <name>Fe(2+)</name>
        <dbReference type="ChEBI" id="CHEBI:29033"/>
    </ligand>
</feature>
<comment type="pathway">
    <text evidence="9">Amino-acid biosynthesis; L-methionine biosynthesis via salvage pathway; L-methionine from S-methyl-5-thio-alpha-D-ribose 1-phosphate: step 5/6.</text>
</comment>
<keyword evidence="5 9" id="KW-0223">Dioxygenase</keyword>
<dbReference type="SUPFAM" id="SSF51182">
    <property type="entry name" value="RmlC-like cupins"/>
    <property type="match status" value="1"/>
</dbReference>
<keyword evidence="7 9" id="KW-0408">Iron</keyword>
<dbReference type="InterPro" id="IPR004313">
    <property type="entry name" value="ARD"/>
</dbReference>
<evidence type="ECO:0000256" key="5">
    <source>
        <dbReference type="ARBA" id="ARBA00022964"/>
    </source>
</evidence>
<dbReference type="Pfam" id="PF03079">
    <property type="entry name" value="ARD"/>
    <property type="match status" value="1"/>
</dbReference>
<name>A0ABZ2K0I0_9BACT</name>
<comment type="cofactor">
    <cofactor evidence="9">
        <name>Ni(2+)</name>
        <dbReference type="ChEBI" id="CHEBI:49786"/>
    </cofactor>
    <text evidence="9">Binds 1 nickel ion per monomer.</text>
</comment>
<evidence type="ECO:0000256" key="9">
    <source>
        <dbReference type="HAMAP-Rule" id="MF_01682"/>
    </source>
</evidence>
<reference evidence="10 11" key="1">
    <citation type="submission" date="2021-12" db="EMBL/GenBank/DDBJ databases">
        <title>Discovery of the Pendulisporaceae a myxobacterial family with distinct sporulation behavior and unique specialized metabolism.</title>
        <authorList>
            <person name="Garcia R."/>
            <person name="Popoff A."/>
            <person name="Bader C.D."/>
            <person name="Loehr J."/>
            <person name="Walesch S."/>
            <person name="Walt C."/>
            <person name="Boldt J."/>
            <person name="Bunk B."/>
            <person name="Haeckl F.J.F.P.J."/>
            <person name="Gunesch A.P."/>
            <person name="Birkelbach J."/>
            <person name="Nuebel U."/>
            <person name="Pietschmann T."/>
            <person name="Bach T."/>
            <person name="Mueller R."/>
        </authorList>
    </citation>
    <scope>NUCLEOTIDE SEQUENCE [LARGE SCALE GENOMIC DNA]</scope>
    <source>
        <strain evidence="10 11">MSr12523</strain>
    </source>
</reference>
<evidence type="ECO:0000256" key="1">
    <source>
        <dbReference type="ARBA" id="ARBA00000428"/>
    </source>
</evidence>
<dbReference type="InterPro" id="IPR011051">
    <property type="entry name" value="RmlC_Cupin_sf"/>
</dbReference>
<dbReference type="GO" id="GO:0051213">
    <property type="term" value="F:dioxygenase activity"/>
    <property type="evidence" value="ECO:0007669"/>
    <property type="project" value="UniProtKB-KW"/>
</dbReference>
<keyword evidence="4 9" id="KW-0479">Metal-binding</keyword>
<dbReference type="PANTHER" id="PTHR23418">
    <property type="entry name" value="ACIREDUCTONE DIOXYGENASE"/>
    <property type="match status" value="1"/>
</dbReference>
<dbReference type="PANTHER" id="PTHR23418:SF0">
    <property type="entry name" value="ACIREDUCTONE DIOXYGENASE"/>
    <property type="match status" value="1"/>
</dbReference>
<keyword evidence="6 9" id="KW-0560">Oxidoreductase</keyword>
<comment type="catalytic activity">
    <reaction evidence="9">
        <text>1,2-dihydroxy-5-(methylsulfanyl)pent-1-en-3-one + O2 = 3-(methylsulfanyl)propanoate + CO + formate + 2 H(+)</text>
        <dbReference type="Rhea" id="RHEA:14161"/>
        <dbReference type="ChEBI" id="CHEBI:15378"/>
        <dbReference type="ChEBI" id="CHEBI:15379"/>
        <dbReference type="ChEBI" id="CHEBI:15740"/>
        <dbReference type="ChEBI" id="CHEBI:17245"/>
        <dbReference type="ChEBI" id="CHEBI:49016"/>
        <dbReference type="ChEBI" id="CHEBI:49252"/>
        <dbReference type="EC" id="1.13.11.53"/>
    </reaction>
</comment>
<comment type="cofactor">
    <cofactor evidence="9">
        <name>Fe(2+)</name>
        <dbReference type="ChEBI" id="CHEBI:29033"/>
    </cofactor>
    <text evidence="9">Binds 1 Fe(2+) cation per monomer.</text>
</comment>
<comment type="similarity">
    <text evidence="9">Belongs to the acireductone dioxygenase (ARD) family.</text>
</comment>
<organism evidence="10 11">
    <name type="scientific">Pendulispora brunnea</name>
    <dbReference type="NCBI Taxonomy" id="2905690"/>
    <lineage>
        <taxon>Bacteria</taxon>
        <taxon>Pseudomonadati</taxon>
        <taxon>Myxococcota</taxon>
        <taxon>Myxococcia</taxon>
        <taxon>Myxococcales</taxon>
        <taxon>Sorangiineae</taxon>
        <taxon>Pendulisporaceae</taxon>
        <taxon>Pendulispora</taxon>
    </lineage>
</organism>
<evidence type="ECO:0000256" key="2">
    <source>
        <dbReference type="ARBA" id="ARBA00022596"/>
    </source>
</evidence>
<dbReference type="Gene3D" id="2.60.120.10">
    <property type="entry name" value="Jelly Rolls"/>
    <property type="match status" value="1"/>
</dbReference>
<dbReference type="InterPro" id="IPR023956">
    <property type="entry name" value="ARD_bac"/>
</dbReference>
<feature type="binding site" evidence="9">
    <location>
        <position position="141"/>
    </location>
    <ligand>
        <name>Ni(2+)</name>
        <dbReference type="ChEBI" id="CHEBI:49786"/>
    </ligand>
</feature>
<keyword evidence="2 9" id="KW-0533">Nickel</keyword>
<keyword evidence="3 9" id="KW-0028">Amino-acid biosynthesis</keyword>
<evidence type="ECO:0000256" key="4">
    <source>
        <dbReference type="ARBA" id="ARBA00022723"/>
    </source>
</evidence>
<keyword evidence="8 9" id="KW-0486">Methionine biosynthesis</keyword>
<comment type="catalytic activity">
    <reaction evidence="1 9">
        <text>1,2-dihydroxy-5-(methylsulfanyl)pent-1-en-3-one + O2 = 4-methylsulfanyl-2-oxobutanoate + formate + 2 H(+)</text>
        <dbReference type="Rhea" id="RHEA:24504"/>
        <dbReference type="ChEBI" id="CHEBI:15378"/>
        <dbReference type="ChEBI" id="CHEBI:15379"/>
        <dbReference type="ChEBI" id="CHEBI:15740"/>
        <dbReference type="ChEBI" id="CHEBI:16723"/>
        <dbReference type="ChEBI" id="CHEBI:49252"/>
        <dbReference type="EC" id="1.13.11.54"/>
    </reaction>
</comment>
<dbReference type="EMBL" id="CP089982">
    <property type="protein sequence ID" value="WXA92248.1"/>
    <property type="molecule type" value="Genomic_DNA"/>
</dbReference>
<gene>
    <name evidence="9" type="primary">mtnD</name>
    <name evidence="10" type="ORF">LZC95_38060</name>
</gene>
<feature type="site" description="Important to generate the dianion" evidence="9">
    <location>
        <position position="105"/>
    </location>
</feature>
<comment type="subunit">
    <text evidence="9">Monomer.</text>
</comment>
<dbReference type="InterPro" id="IPR014710">
    <property type="entry name" value="RmlC-like_jellyroll"/>
</dbReference>
<dbReference type="EC" id="1.13.11.54" evidence="9"/>
<dbReference type="RefSeq" id="WP_394842865.1">
    <property type="nucleotide sequence ID" value="NZ_CP089982.1"/>
</dbReference>
<feature type="binding site" evidence="9">
    <location>
        <position position="99"/>
    </location>
    <ligand>
        <name>Ni(2+)</name>
        <dbReference type="ChEBI" id="CHEBI:49786"/>
    </ligand>
</feature>
<sequence>MSRLRVYRDDTRPDVFDEYSTFETIRDAAAEAKIRFERWDASRVLAPDASQDEVLAAYADSIRKLERECGFGTADVVSVNPGTPNHAEMRKKFLDEHTHSEDEARFFVEGSGLFCIHYEHAVYALECTKGDLINVVAGTRHWFDMGPVPRFTAIRLFTDPKGWVANFTGSDVAGRFPRYTRV</sequence>
<evidence type="ECO:0000313" key="11">
    <source>
        <dbReference type="Proteomes" id="UP001379533"/>
    </source>
</evidence>
<comment type="function">
    <text evidence="9">Catalyzes 2 different reactions between oxygene and the acireductone 1,2-dihydroxy-3-keto-5-methylthiopentene (DHK-MTPene) depending upon the metal bound in the active site. Fe-containing acireductone dioxygenase (Fe-ARD) produces formate and 2-keto-4-methylthiobutyrate (KMTB), the alpha-ketoacid precursor of methionine in the methionine recycle pathway. Ni-containing acireductone dioxygenase (Ni-ARD) produces methylthiopropionate, carbon monoxide and formate, and does not lie on the methionine recycle pathway.</text>
</comment>
<feature type="site" description="May play a role in metal incorporation in vivo" evidence="9">
    <location>
        <position position="96"/>
    </location>
</feature>
<feature type="binding site" evidence="9">
    <location>
        <position position="103"/>
    </location>
    <ligand>
        <name>Fe(2+)</name>
        <dbReference type="ChEBI" id="CHEBI:29033"/>
    </ligand>
</feature>
<feature type="binding site" evidence="9">
    <location>
        <position position="103"/>
    </location>
    <ligand>
        <name>Ni(2+)</name>
        <dbReference type="ChEBI" id="CHEBI:49786"/>
    </ligand>
</feature>
<evidence type="ECO:0000256" key="8">
    <source>
        <dbReference type="ARBA" id="ARBA00023167"/>
    </source>
</evidence>
<dbReference type="HAMAP" id="MF_01682">
    <property type="entry name" value="Salvage_MtnD"/>
    <property type="match status" value="1"/>
</dbReference>